<evidence type="ECO:0000259" key="2">
    <source>
        <dbReference type="PROSITE" id="PS50234"/>
    </source>
</evidence>
<dbReference type="AlphaFoldDB" id="A0A8H7CP88"/>
<feature type="compositionally biased region" description="Low complexity" evidence="1">
    <location>
        <begin position="737"/>
        <end position="751"/>
    </location>
</feature>
<dbReference type="PANTHER" id="PTHR45737:SF6">
    <property type="entry name" value="VON WILLEBRAND FACTOR A DOMAIN-CONTAINING PROTEIN 5A"/>
    <property type="match status" value="1"/>
</dbReference>
<dbReference type="Pfam" id="PF13768">
    <property type="entry name" value="VWA_3"/>
    <property type="match status" value="1"/>
</dbReference>
<reference evidence="4" key="1">
    <citation type="submission" date="2020-05" db="EMBL/GenBank/DDBJ databases">
        <title>Mycena genomes resolve the evolution of fungal bioluminescence.</title>
        <authorList>
            <person name="Tsai I.J."/>
        </authorList>
    </citation>
    <scope>NUCLEOTIDE SEQUENCE</scope>
    <source>
        <strain evidence="4">CCC161011</strain>
    </source>
</reference>
<dbReference type="PROSITE" id="PS51468">
    <property type="entry name" value="VIT"/>
    <property type="match status" value="1"/>
</dbReference>
<dbReference type="PROSITE" id="PS50234">
    <property type="entry name" value="VWFA"/>
    <property type="match status" value="1"/>
</dbReference>
<feature type="region of interest" description="Disordered" evidence="1">
    <location>
        <begin position="716"/>
        <end position="770"/>
    </location>
</feature>
<feature type="domain" description="VIT" evidence="3">
    <location>
        <begin position="1"/>
        <end position="108"/>
    </location>
</feature>
<dbReference type="SMART" id="SM00327">
    <property type="entry name" value="VWA"/>
    <property type="match status" value="1"/>
</dbReference>
<dbReference type="Pfam" id="PF08487">
    <property type="entry name" value="VIT"/>
    <property type="match status" value="1"/>
</dbReference>
<feature type="region of interest" description="Disordered" evidence="1">
    <location>
        <begin position="456"/>
        <end position="491"/>
    </location>
</feature>
<evidence type="ECO:0000256" key="1">
    <source>
        <dbReference type="SAM" id="MobiDB-lite"/>
    </source>
</evidence>
<sequence length="1057" mass="113584">MACITITSNELYPSLSLGVRAEASIKELAAQVKLTQTYGNDATFPIEAKYSFPIPARASSEARETYKTAMAQGQQASLMEQQTPDVFQVAVGNIPSNQQVQIELVYVTELSEDEESDSIRFHLPVHIGARYGQAPQSIPSSFPRNVFISSSSPTPFLTLAMSVEAIAPISKIGCPSHSVSTELGPDPKLPNFKQFPFSNYARVSLSTDSPLDKDFVLTIKSAGLDAPRCVAELHPTQNTVAMGLTLVPRFKLPDLSRQEFVFMVDRSGSMRGMRIKAAQKALVIMLRALPHQDSLFQIVSFGSRTSSLWPHGSKSYNQQTLEEATRHIDRMQADYGGTEIRAALQHVFKARTRDRPMSVLVLTDGDTWDVDGVLSEVTSAVASAPKNAFLRVSVLGIGNSASTAMCEGMARVGNGICMMVGEEETIFTGKIARMLKAAKTPPISNISVDWGRSAASMSKEKTDNPPDYDDSELMEDANEKKKKKKRTTPVPLPPEVILPPVPPVQCAPFHIQNLFPNIRLNVYAILQGKAIPEIVVLRGSTFDGAEIELPIPVVLSHLETVSGAPPAVHTLAARKIIQDLEDGKHGLAKILANPNDQDLLARTVKGSIIRLGKTYSIASSHTSFVAIDDSQPRQTQFWMSHAAPLAAPDAFLMVPQSRPAYGLPHSFVARADHLGATSRQFKGSTARRSSSGFGSAAVQVMNNTMAAVGNAIRSSSTASASSSATNAAPPGDMPRGTRTSMRSASSASKESSFGHMRSRSHTGPASAAKAVSFTESYDPTIELYDPTIEYDPTVESYDPTNTFGASQEEYSVPRPRAAPSVASTATPCTVAAVVCQFLVRTWQFGGQEEYSGAPRRSAAVSPSARRGSLASAASTSSASYKRSDEFGAAPRSPTVSKSSAFDAAQPAGFTVYSVGSAAPRPSTGSSTPQFQQQSQQMRQAPTTDHRERSRKSADPLEALARLQSFDGCFSLQVLKVIKLKSDVETVRASLPAGVTDGIVATLLAMAFMSTKLAPKVDLDSWEGIYEKAQQYVEVALQKMGSAETAETLEAKVAKLLA</sequence>
<feature type="compositionally biased region" description="Basic and acidic residues" evidence="1">
    <location>
        <begin position="943"/>
        <end position="952"/>
    </location>
</feature>
<protein>
    <recommendedName>
        <fullName evidence="6">von Willebrand domain-containing protein</fullName>
    </recommendedName>
</protein>
<feature type="compositionally biased region" description="Acidic residues" evidence="1">
    <location>
        <begin position="466"/>
        <end position="476"/>
    </location>
</feature>
<organism evidence="4 5">
    <name type="scientific">Mycena venus</name>
    <dbReference type="NCBI Taxonomy" id="2733690"/>
    <lineage>
        <taxon>Eukaryota</taxon>
        <taxon>Fungi</taxon>
        <taxon>Dikarya</taxon>
        <taxon>Basidiomycota</taxon>
        <taxon>Agaricomycotina</taxon>
        <taxon>Agaricomycetes</taxon>
        <taxon>Agaricomycetidae</taxon>
        <taxon>Agaricales</taxon>
        <taxon>Marasmiineae</taxon>
        <taxon>Mycenaceae</taxon>
        <taxon>Mycena</taxon>
    </lineage>
</organism>
<name>A0A8H7CP88_9AGAR</name>
<evidence type="ECO:0000313" key="4">
    <source>
        <dbReference type="EMBL" id="KAF7345085.1"/>
    </source>
</evidence>
<dbReference type="EMBL" id="JACAZI010000014">
    <property type="protein sequence ID" value="KAF7345085.1"/>
    <property type="molecule type" value="Genomic_DNA"/>
</dbReference>
<dbReference type="Gene3D" id="3.40.50.410">
    <property type="entry name" value="von Willebrand factor, type A domain"/>
    <property type="match status" value="1"/>
</dbReference>
<evidence type="ECO:0000313" key="5">
    <source>
        <dbReference type="Proteomes" id="UP000620124"/>
    </source>
</evidence>
<feature type="region of interest" description="Disordered" evidence="1">
    <location>
        <begin position="914"/>
        <end position="952"/>
    </location>
</feature>
<gene>
    <name evidence="4" type="ORF">MVEN_01672100</name>
</gene>
<dbReference type="InterPro" id="IPR036465">
    <property type="entry name" value="vWFA_dom_sf"/>
</dbReference>
<proteinExistence type="predicted"/>
<keyword evidence="5" id="KW-1185">Reference proteome</keyword>
<dbReference type="SUPFAM" id="SSF53300">
    <property type="entry name" value="vWA-like"/>
    <property type="match status" value="1"/>
</dbReference>
<dbReference type="InterPro" id="IPR013694">
    <property type="entry name" value="VIT"/>
</dbReference>
<comment type="caution">
    <text evidence="4">The sequence shown here is derived from an EMBL/GenBank/DDBJ whole genome shotgun (WGS) entry which is preliminary data.</text>
</comment>
<evidence type="ECO:0008006" key="6">
    <source>
        <dbReference type="Google" id="ProtNLM"/>
    </source>
</evidence>
<dbReference type="PANTHER" id="PTHR45737">
    <property type="entry name" value="VON WILLEBRAND FACTOR A DOMAIN-CONTAINING PROTEIN 5A"/>
    <property type="match status" value="1"/>
</dbReference>
<feature type="compositionally biased region" description="Low complexity" evidence="1">
    <location>
        <begin position="716"/>
        <end position="728"/>
    </location>
</feature>
<feature type="domain" description="VWFA" evidence="2">
    <location>
        <begin position="259"/>
        <end position="446"/>
    </location>
</feature>
<dbReference type="SMART" id="SM00609">
    <property type="entry name" value="VIT"/>
    <property type="match status" value="1"/>
</dbReference>
<accession>A0A8H7CP88</accession>
<dbReference type="OrthoDB" id="1729737at2759"/>
<feature type="region of interest" description="Disordered" evidence="1">
    <location>
        <begin position="848"/>
        <end position="900"/>
    </location>
</feature>
<dbReference type="Proteomes" id="UP000620124">
    <property type="component" value="Unassembled WGS sequence"/>
</dbReference>
<feature type="compositionally biased region" description="Low complexity" evidence="1">
    <location>
        <begin position="921"/>
        <end position="942"/>
    </location>
</feature>
<dbReference type="InterPro" id="IPR002035">
    <property type="entry name" value="VWF_A"/>
</dbReference>
<evidence type="ECO:0000259" key="3">
    <source>
        <dbReference type="PROSITE" id="PS51468"/>
    </source>
</evidence>
<feature type="compositionally biased region" description="Low complexity" evidence="1">
    <location>
        <begin position="851"/>
        <end position="880"/>
    </location>
</feature>